<dbReference type="PANTHER" id="PTHR38600:SF2">
    <property type="entry name" value="SLL0088 PROTEIN"/>
    <property type="match status" value="1"/>
</dbReference>
<dbReference type="InterPro" id="IPR036388">
    <property type="entry name" value="WH-like_DNA-bd_sf"/>
</dbReference>
<protein>
    <submittedName>
        <fullName evidence="1">ArsR/SmtB family transcription factor</fullName>
    </submittedName>
</protein>
<keyword evidence="2" id="KW-1185">Reference proteome</keyword>
<gene>
    <name evidence="1" type="ORF">ACFQ1S_15705</name>
</gene>
<dbReference type="InterPro" id="IPR011991">
    <property type="entry name" value="ArsR-like_HTH"/>
</dbReference>
<accession>A0ABW3MD28</accession>
<dbReference type="InterPro" id="IPR036390">
    <property type="entry name" value="WH_DNA-bd_sf"/>
</dbReference>
<evidence type="ECO:0000313" key="1">
    <source>
        <dbReference type="EMBL" id="MFD1046885.1"/>
    </source>
</evidence>
<dbReference type="CDD" id="cd00090">
    <property type="entry name" value="HTH_ARSR"/>
    <property type="match status" value="1"/>
</dbReference>
<dbReference type="Pfam" id="PF12840">
    <property type="entry name" value="HTH_20"/>
    <property type="match status" value="1"/>
</dbReference>
<proteinExistence type="predicted"/>
<dbReference type="PANTHER" id="PTHR38600">
    <property type="entry name" value="TRANSCRIPTIONAL REGULATORY PROTEIN"/>
    <property type="match status" value="1"/>
</dbReference>
<dbReference type="SUPFAM" id="SSF46785">
    <property type="entry name" value="Winged helix' DNA-binding domain"/>
    <property type="match status" value="1"/>
</dbReference>
<evidence type="ECO:0000313" key="2">
    <source>
        <dbReference type="Proteomes" id="UP001597045"/>
    </source>
</evidence>
<sequence length="87" mass="9884">MAITYVDEPEQVRAALSPLRRDLLKRLRTPGSASQLAAELEVPRQRLNYHLKALEKAGLVELVEERQRRGCVERILRTRPGALVVDP</sequence>
<dbReference type="EMBL" id="JBHTIS010000830">
    <property type="protein sequence ID" value="MFD1046885.1"/>
    <property type="molecule type" value="Genomic_DNA"/>
</dbReference>
<comment type="caution">
    <text evidence="1">The sequence shown here is derived from an EMBL/GenBank/DDBJ whole genome shotgun (WGS) entry which is preliminary data.</text>
</comment>
<dbReference type="Gene3D" id="1.10.10.10">
    <property type="entry name" value="Winged helix-like DNA-binding domain superfamily/Winged helix DNA-binding domain"/>
    <property type="match status" value="1"/>
</dbReference>
<dbReference type="Proteomes" id="UP001597045">
    <property type="component" value="Unassembled WGS sequence"/>
</dbReference>
<name>A0ABW3MD28_9PSEU</name>
<reference evidence="2" key="1">
    <citation type="journal article" date="2019" name="Int. J. Syst. Evol. Microbiol.">
        <title>The Global Catalogue of Microorganisms (GCM) 10K type strain sequencing project: providing services to taxonomists for standard genome sequencing and annotation.</title>
        <authorList>
            <consortium name="The Broad Institute Genomics Platform"/>
            <consortium name="The Broad Institute Genome Sequencing Center for Infectious Disease"/>
            <person name="Wu L."/>
            <person name="Ma J."/>
        </authorList>
    </citation>
    <scope>NUCLEOTIDE SEQUENCE [LARGE SCALE GENOMIC DNA]</scope>
    <source>
        <strain evidence="2">JCM 31486</strain>
    </source>
</reference>
<feature type="non-terminal residue" evidence="1">
    <location>
        <position position="87"/>
    </location>
</feature>
<organism evidence="1 2">
    <name type="scientific">Kibdelosporangium lantanae</name>
    <dbReference type="NCBI Taxonomy" id="1497396"/>
    <lineage>
        <taxon>Bacteria</taxon>
        <taxon>Bacillati</taxon>
        <taxon>Actinomycetota</taxon>
        <taxon>Actinomycetes</taxon>
        <taxon>Pseudonocardiales</taxon>
        <taxon>Pseudonocardiaceae</taxon>
        <taxon>Kibdelosporangium</taxon>
    </lineage>
</organism>